<feature type="coiled-coil region" evidence="1">
    <location>
        <begin position="1"/>
        <end position="28"/>
    </location>
</feature>
<evidence type="ECO:0000256" key="1">
    <source>
        <dbReference type="SAM" id="Coils"/>
    </source>
</evidence>
<proteinExistence type="predicted"/>
<evidence type="ECO:0000313" key="2">
    <source>
        <dbReference type="EMBL" id="CRZ06728.1"/>
    </source>
</evidence>
<dbReference type="Gene3D" id="3.40.50.300">
    <property type="entry name" value="P-loop containing nucleotide triphosphate hydrolases"/>
    <property type="match status" value="1"/>
</dbReference>
<sequence>MDDLKEKIEAADAELAAAKADLANAKSDKDRDLILTYTSLVTALINAGSSLRQQLHDLQFRLPPPPDSIFGNMALSNQSEHLSRFHSYTEIATKLSDDDSVKRLITLIQKVESCPATPNPPFIFLEGSSGVGKTQMAFNVMNALTTERFILYLVATPCSENAQDIYKMFSAPSDLFIECVAKDLINYSIVTPEHLFNSKLYTFGFIEEFVRQGYGGTADIQKRTRTEIQHIVGSRSLLIILDEFVSLDDATSNRARFMRNVFRCLMMPVILLGTDSRAANLRLIQDHSSVSGSSPRDWCFVYGKFPTVKATLVGLPANSDTFLKSLLLHSRPRFCQYAAEFVRSNPSSVVNASYVDSLLDATFARIVADKNVFNEEFGRLGQLRLFLNASYGFKDVRSSDNDVKAQLIHRHFAQLDGPQDFTIDSCGNVGGVKWIPSSVFPPMMEDLLLYLTMMGGPNRPAFQKLNVRVPYFTFLGACMKTNKTNSVRIVFDNASQSANDGPFLEAIMVTSIIVASHSGGLSGVSLKRFIESVSYELIPDKQYQFSSHPQPIVHAHADPAQQVDLSHLSEFTVPFLSPSNLAWPTFLHNLPNANFSNIYRTRNVERLDFSTDCFITGEAKNYRSPISQKVMIQIFQRIPHDSVLHVVFVRKLQESYFCRSSSPTFESMFGPESKANTCTIGRVDNVSETPFLSPIVGLPHSNPSAQCSVLFFCL</sequence>
<dbReference type="InterPro" id="IPR027417">
    <property type="entry name" value="P-loop_NTPase"/>
</dbReference>
<name>A0A0H5QXK5_9EUKA</name>
<accession>A0A0H5QXK5</accession>
<dbReference type="EMBL" id="HACM01006286">
    <property type="protein sequence ID" value="CRZ06728.1"/>
    <property type="molecule type" value="Transcribed_RNA"/>
</dbReference>
<organism evidence="2">
    <name type="scientific">Spongospora subterranea</name>
    <dbReference type="NCBI Taxonomy" id="70186"/>
    <lineage>
        <taxon>Eukaryota</taxon>
        <taxon>Sar</taxon>
        <taxon>Rhizaria</taxon>
        <taxon>Endomyxa</taxon>
        <taxon>Phytomyxea</taxon>
        <taxon>Plasmodiophorida</taxon>
        <taxon>Plasmodiophoridae</taxon>
        <taxon>Spongospora</taxon>
    </lineage>
</organism>
<protein>
    <submittedName>
        <fullName evidence="2">Uncharacterized protein</fullName>
    </submittedName>
</protein>
<reference evidence="2" key="1">
    <citation type="submission" date="2015-04" db="EMBL/GenBank/DDBJ databases">
        <title>The genome sequence of the plant pathogenic Rhizarian Plasmodiophora brassicae reveals insights in its biotrophic life cycle and the origin of chitin synthesis.</title>
        <authorList>
            <person name="Schwelm A."/>
            <person name="Fogelqvist J."/>
            <person name="Knaust A."/>
            <person name="Julke S."/>
            <person name="Lilja T."/>
            <person name="Dhandapani V."/>
            <person name="Bonilla-Rosso G."/>
            <person name="Karlsson M."/>
            <person name="Shevchenko A."/>
            <person name="Choi S.R."/>
            <person name="Kim H.G."/>
            <person name="Park J.Y."/>
            <person name="Lim Y.P."/>
            <person name="Ludwig-Muller J."/>
            <person name="Dixelius C."/>
        </authorList>
    </citation>
    <scope>NUCLEOTIDE SEQUENCE</scope>
    <source>
        <tissue evidence="2">Potato root galls</tissue>
    </source>
</reference>
<dbReference type="AlphaFoldDB" id="A0A0H5QXK5"/>
<dbReference type="SUPFAM" id="SSF52540">
    <property type="entry name" value="P-loop containing nucleoside triphosphate hydrolases"/>
    <property type="match status" value="1"/>
</dbReference>
<keyword evidence="1" id="KW-0175">Coiled coil</keyword>